<accession>A0AA37U2H6</accession>
<evidence type="ECO:0000256" key="2">
    <source>
        <dbReference type="ARBA" id="ARBA00022452"/>
    </source>
</evidence>
<dbReference type="Gene3D" id="2.40.160.50">
    <property type="entry name" value="membrane protein fhac: a member of the omp85/tpsb transporter family"/>
    <property type="match status" value="1"/>
</dbReference>
<dbReference type="InterPro" id="IPR010827">
    <property type="entry name" value="BamA/TamA_POTRA"/>
</dbReference>
<evidence type="ECO:0000256" key="1">
    <source>
        <dbReference type="ARBA" id="ARBA00004370"/>
    </source>
</evidence>
<proteinExistence type="predicted"/>
<keyword evidence="3" id="KW-0472">Membrane</keyword>
<evidence type="ECO:0000313" key="7">
    <source>
        <dbReference type="Proteomes" id="UP001157355"/>
    </source>
</evidence>
<dbReference type="PANTHER" id="PTHR12815">
    <property type="entry name" value="SORTING AND ASSEMBLY MACHINERY SAMM50 PROTEIN FAMILY MEMBER"/>
    <property type="match status" value="1"/>
</dbReference>
<comment type="subcellular location">
    <subcellularLocation>
        <location evidence="1">Membrane</location>
    </subcellularLocation>
</comment>
<sequence>MYSVQIKKTSRVVAGALVLSLMAGSGGQALDRVEFSVPGAPKALEKELRAASILVAGEGSKDKQAQDLFTDARAEYASLLNALYARGYYSAVIHVYVDGVEAANIAPLDAPTTIGAIKVVVEPGPEFKFSQARVAPLAKRTEMPEGFAVGKTAESGVILEAVTAGVNGWRDRSYAKAKVASQKLTADHGNNTLAADVQLNPGPALRFGKLTVKGAERMRLRRIEAIAGLKEGRAYSPAELDRVASRLRRTGVFKSVTLTEDDFITSPDFLGITATLVEEKKRRYTFGAELSSNDGATVTGEWLHRNLFGGGERLKVSGAVTNIGAAESGADVVLGVSLERPATFSPDTTAGVGLTYGRMNEADYSADLFGASFTLSQVVSEQLSAKAGLSYDYARIDDPRGQSTYRAVSLPLSVILDRRDSKTDATRNFYLAGEVKPFLGFGITDSGVRATVDLRGYKGLGATNRLVLAARFQAGAVFGSSLLGTPRDYLFYSGGGGTVRGQPYQSLGVNVLRSGLGDAFKTGGKTFIGGSFEARGKVTESIGVVGFVDVGRIDADEFFSDLGDWHAGAGIGVRYATPVGPIRLDVAGPVGGDTGDGVQVYVGLGQSF</sequence>
<keyword evidence="2" id="KW-0812">Transmembrane</keyword>
<evidence type="ECO:0000259" key="5">
    <source>
        <dbReference type="Pfam" id="PF07244"/>
    </source>
</evidence>
<protein>
    <submittedName>
        <fullName evidence="6">Outer membrane protein assembly factor</fullName>
    </submittedName>
</protein>
<dbReference type="PANTHER" id="PTHR12815:SF42">
    <property type="entry name" value="BACTERIAL SURFACE ANTIGEN (D15) DOMAIN-CONTAINING PROTEIN"/>
    <property type="match status" value="1"/>
</dbReference>
<name>A0AA37U2H6_9RHOB</name>
<keyword evidence="7" id="KW-1185">Reference proteome</keyword>
<feature type="domain" description="Bacterial surface antigen (D15)" evidence="4">
    <location>
        <begin position="306"/>
        <end position="608"/>
    </location>
</feature>
<organism evidence="6 7">
    <name type="scientific">Cypionkella aquatica</name>
    <dbReference type="NCBI Taxonomy" id="1756042"/>
    <lineage>
        <taxon>Bacteria</taxon>
        <taxon>Pseudomonadati</taxon>
        <taxon>Pseudomonadota</taxon>
        <taxon>Alphaproteobacteria</taxon>
        <taxon>Rhodobacterales</taxon>
        <taxon>Paracoccaceae</taxon>
        <taxon>Cypionkella</taxon>
    </lineage>
</organism>
<dbReference type="Proteomes" id="UP001157355">
    <property type="component" value="Unassembled WGS sequence"/>
</dbReference>
<dbReference type="Pfam" id="PF07244">
    <property type="entry name" value="POTRA"/>
    <property type="match status" value="1"/>
</dbReference>
<dbReference type="Gene3D" id="3.10.20.310">
    <property type="entry name" value="membrane protein fhac"/>
    <property type="match status" value="1"/>
</dbReference>
<dbReference type="RefSeq" id="WP_284324491.1">
    <property type="nucleotide sequence ID" value="NZ_BSPP01000004.1"/>
</dbReference>
<dbReference type="GO" id="GO:0019867">
    <property type="term" value="C:outer membrane"/>
    <property type="evidence" value="ECO:0007669"/>
    <property type="project" value="InterPro"/>
</dbReference>
<evidence type="ECO:0000256" key="3">
    <source>
        <dbReference type="ARBA" id="ARBA00023136"/>
    </source>
</evidence>
<dbReference type="InterPro" id="IPR039910">
    <property type="entry name" value="D15-like"/>
</dbReference>
<keyword evidence="2" id="KW-1134">Transmembrane beta strand</keyword>
<dbReference type="AlphaFoldDB" id="A0AA37U2H6"/>
<dbReference type="Pfam" id="PF01103">
    <property type="entry name" value="Omp85"/>
    <property type="match status" value="1"/>
</dbReference>
<dbReference type="InterPro" id="IPR000184">
    <property type="entry name" value="Bac_surfAg_D15"/>
</dbReference>
<evidence type="ECO:0000313" key="6">
    <source>
        <dbReference type="EMBL" id="GLS86290.1"/>
    </source>
</evidence>
<gene>
    <name evidence="6" type="ORF">GCM10010873_12640</name>
</gene>
<reference evidence="6 7" key="1">
    <citation type="journal article" date="2014" name="Int. J. Syst. Evol. Microbiol.">
        <title>Complete genome sequence of Corynebacterium casei LMG S-19264T (=DSM 44701T), isolated from a smear-ripened cheese.</title>
        <authorList>
            <consortium name="US DOE Joint Genome Institute (JGI-PGF)"/>
            <person name="Walter F."/>
            <person name="Albersmeier A."/>
            <person name="Kalinowski J."/>
            <person name="Ruckert C."/>
        </authorList>
    </citation>
    <scope>NUCLEOTIDE SEQUENCE [LARGE SCALE GENOMIC DNA]</scope>
    <source>
        <strain evidence="6 7">NBRC 111766</strain>
    </source>
</reference>
<comment type="caution">
    <text evidence="6">The sequence shown here is derived from an EMBL/GenBank/DDBJ whole genome shotgun (WGS) entry which is preliminary data.</text>
</comment>
<dbReference type="EMBL" id="BSPP01000004">
    <property type="protein sequence ID" value="GLS86290.1"/>
    <property type="molecule type" value="Genomic_DNA"/>
</dbReference>
<evidence type="ECO:0000259" key="4">
    <source>
        <dbReference type="Pfam" id="PF01103"/>
    </source>
</evidence>
<feature type="domain" description="POTRA" evidence="5">
    <location>
        <begin position="206"/>
        <end position="260"/>
    </location>
</feature>